<gene>
    <name evidence="1" type="ORF">LJ656_24595</name>
</gene>
<accession>A0ABS8K0R9</accession>
<dbReference type="Proteomes" id="UP001431019">
    <property type="component" value="Unassembled WGS sequence"/>
</dbReference>
<protein>
    <recommendedName>
        <fullName evidence="3">Saccharopine dehydrogenase NADP binding domain-containing protein</fullName>
    </recommendedName>
</protein>
<name>A0ABS8K0R9_9BURK</name>
<evidence type="ECO:0008006" key="3">
    <source>
        <dbReference type="Google" id="ProtNLM"/>
    </source>
</evidence>
<keyword evidence="2" id="KW-1185">Reference proteome</keyword>
<proteinExistence type="predicted"/>
<evidence type="ECO:0000313" key="2">
    <source>
        <dbReference type="Proteomes" id="UP001431019"/>
    </source>
</evidence>
<sequence length="382" mass="41521">MSRITDRNSRIMLFGTGNLTGNVLHLLARDDHADLVVVGRSLESATRLANLVRLTALQLGRTVRVTPDAADLLDTARTAEVIATHNPAVIFNGASLQSWRIITNLPKRHFDELDAAQFGPWLPMHLTLMHRLMTAIVAAGVKPVVVNPAYPDAVNPILSHLGLAPLVGIGNVCNVVPAIRAAIAEHFGVSPRLVCVKLIAQHYFSHYVPRYGEPTNAPFCMDVELDGSDVSAEVPVKAILEAVGSRHRRLGGIDGQILTAASAVSVLRGLLSERPVRTHAPGPLGLPGGYPVEIDGLKVRLDLPKHVTVADAVWINEQCQMADGIEQIELDGTVRFCDWSMDIMKRLLGYDCRILRPDESLDRATELAAKYRAYATYINAAA</sequence>
<dbReference type="InterPro" id="IPR036291">
    <property type="entry name" value="NAD(P)-bd_dom_sf"/>
</dbReference>
<organism evidence="1 2">
    <name type="scientific">Paraburkholderia sejongensis</name>
    <dbReference type="NCBI Taxonomy" id="2886946"/>
    <lineage>
        <taxon>Bacteria</taxon>
        <taxon>Pseudomonadati</taxon>
        <taxon>Pseudomonadota</taxon>
        <taxon>Betaproteobacteria</taxon>
        <taxon>Burkholderiales</taxon>
        <taxon>Burkholderiaceae</taxon>
        <taxon>Paraburkholderia</taxon>
    </lineage>
</organism>
<dbReference type="Gene3D" id="3.40.50.720">
    <property type="entry name" value="NAD(P)-binding Rossmann-like Domain"/>
    <property type="match status" value="1"/>
</dbReference>
<comment type="caution">
    <text evidence="1">The sequence shown here is derived from an EMBL/GenBank/DDBJ whole genome shotgun (WGS) entry which is preliminary data.</text>
</comment>
<dbReference type="RefSeq" id="WP_230512123.1">
    <property type="nucleotide sequence ID" value="NZ_JAJITD010000013.1"/>
</dbReference>
<reference evidence="1 2" key="1">
    <citation type="submission" date="2021-11" db="EMBL/GenBank/DDBJ databases">
        <authorList>
            <person name="Oh E.-T."/>
            <person name="Kim S.-B."/>
        </authorList>
    </citation>
    <scope>NUCLEOTIDE SEQUENCE [LARGE SCALE GENOMIC DNA]</scope>
    <source>
        <strain evidence="1 2">MMS20-SJTR3</strain>
    </source>
</reference>
<dbReference type="SUPFAM" id="SSF51735">
    <property type="entry name" value="NAD(P)-binding Rossmann-fold domains"/>
    <property type="match status" value="1"/>
</dbReference>
<dbReference type="EMBL" id="JAJITD010000013">
    <property type="protein sequence ID" value="MCC8395768.1"/>
    <property type="molecule type" value="Genomic_DNA"/>
</dbReference>
<evidence type="ECO:0000313" key="1">
    <source>
        <dbReference type="EMBL" id="MCC8395768.1"/>
    </source>
</evidence>